<evidence type="ECO:0000256" key="6">
    <source>
        <dbReference type="ARBA" id="ARBA00023012"/>
    </source>
</evidence>
<keyword evidence="3" id="KW-0547">Nucleotide-binding</keyword>
<comment type="caution">
    <text evidence="9">The sequence shown here is derived from an EMBL/GenBank/DDBJ whole genome shotgun (WGS) entry which is preliminary data.</text>
</comment>
<feature type="transmembrane region" description="Helical" evidence="7">
    <location>
        <begin position="195"/>
        <end position="215"/>
    </location>
</feature>
<dbReference type="PANTHER" id="PTHR40448:SF1">
    <property type="entry name" value="TWO-COMPONENT SENSOR HISTIDINE KINASE"/>
    <property type="match status" value="1"/>
</dbReference>
<dbReference type="GO" id="GO:0005524">
    <property type="term" value="F:ATP binding"/>
    <property type="evidence" value="ECO:0007669"/>
    <property type="project" value="UniProtKB-KW"/>
</dbReference>
<dbReference type="EMBL" id="JARSFG010000009">
    <property type="protein sequence ID" value="MEC1178058.1"/>
    <property type="molecule type" value="Genomic_DNA"/>
</dbReference>
<keyword evidence="5" id="KW-0067">ATP-binding</keyword>
<keyword evidence="7" id="KW-0472">Membrane</keyword>
<dbReference type="Pfam" id="PF14501">
    <property type="entry name" value="HATPase_c_5"/>
    <property type="match status" value="1"/>
</dbReference>
<accession>A0AAW9NUW3</accession>
<feature type="domain" description="Histidine kinase" evidence="8">
    <location>
        <begin position="247"/>
        <end position="439"/>
    </location>
</feature>
<evidence type="ECO:0000256" key="4">
    <source>
        <dbReference type="ARBA" id="ARBA00022777"/>
    </source>
</evidence>
<reference evidence="9 10" key="1">
    <citation type="submission" date="2023-03" db="EMBL/GenBank/DDBJ databases">
        <title>Bacillus Genome Sequencing.</title>
        <authorList>
            <person name="Dunlap C."/>
        </authorList>
    </citation>
    <scope>NUCLEOTIDE SEQUENCE [LARGE SCALE GENOMIC DNA]</scope>
    <source>
        <strain evidence="9 10">B-59205</strain>
    </source>
</reference>
<evidence type="ECO:0000256" key="3">
    <source>
        <dbReference type="ARBA" id="ARBA00022741"/>
    </source>
</evidence>
<dbReference type="Pfam" id="PF14689">
    <property type="entry name" value="SPOB_a"/>
    <property type="match status" value="1"/>
</dbReference>
<evidence type="ECO:0000256" key="7">
    <source>
        <dbReference type="SAM" id="Phobius"/>
    </source>
</evidence>
<dbReference type="AlphaFoldDB" id="A0AAW9NUW3"/>
<dbReference type="RefSeq" id="WP_326122593.1">
    <property type="nucleotide sequence ID" value="NZ_JARSFG010000009.1"/>
</dbReference>
<keyword evidence="7" id="KW-0812">Transmembrane</keyword>
<dbReference type="Gene3D" id="1.10.287.130">
    <property type="match status" value="1"/>
</dbReference>
<dbReference type="InterPro" id="IPR016120">
    <property type="entry name" value="Sig_transdc_His_kin_SpoOB"/>
</dbReference>
<protein>
    <submittedName>
        <fullName evidence="9">GHKL domain-containing protein</fullName>
    </submittedName>
</protein>
<keyword evidence="10" id="KW-1185">Reference proteome</keyword>
<dbReference type="SMART" id="SM00387">
    <property type="entry name" value="HATPase_c"/>
    <property type="match status" value="1"/>
</dbReference>
<dbReference type="GO" id="GO:0042802">
    <property type="term" value="F:identical protein binding"/>
    <property type="evidence" value="ECO:0007669"/>
    <property type="project" value="TreeGrafter"/>
</dbReference>
<dbReference type="InterPro" id="IPR036890">
    <property type="entry name" value="HATPase_C_sf"/>
</dbReference>
<dbReference type="InterPro" id="IPR039506">
    <property type="entry name" value="SPOB_a"/>
</dbReference>
<evidence type="ECO:0000256" key="1">
    <source>
        <dbReference type="ARBA" id="ARBA00022553"/>
    </source>
</evidence>
<evidence type="ECO:0000256" key="2">
    <source>
        <dbReference type="ARBA" id="ARBA00022679"/>
    </source>
</evidence>
<dbReference type="InterPro" id="IPR032834">
    <property type="entry name" value="NatK-like_C"/>
</dbReference>
<keyword evidence="7" id="KW-1133">Transmembrane helix</keyword>
<keyword evidence="6" id="KW-0902">Two-component regulatory system</keyword>
<name>A0AAW9NUW3_9BACL</name>
<keyword evidence="2" id="KW-0808">Transferase</keyword>
<dbReference type="SUPFAM" id="SSF103190">
    <property type="entry name" value="Sensory domain-like"/>
    <property type="match status" value="1"/>
</dbReference>
<dbReference type="Gene3D" id="3.30.565.10">
    <property type="entry name" value="Histidine kinase-like ATPase, C-terminal domain"/>
    <property type="match status" value="1"/>
</dbReference>
<dbReference type="SUPFAM" id="SSF55890">
    <property type="entry name" value="Sporulation response regulatory protein Spo0B"/>
    <property type="match status" value="1"/>
</dbReference>
<dbReference type="PROSITE" id="PS50109">
    <property type="entry name" value="HIS_KIN"/>
    <property type="match status" value="1"/>
</dbReference>
<gene>
    <name evidence="9" type="ORF">P9B03_06140</name>
</gene>
<dbReference type="GO" id="GO:0000155">
    <property type="term" value="F:phosphorelay sensor kinase activity"/>
    <property type="evidence" value="ECO:0007669"/>
    <property type="project" value="InterPro"/>
</dbReference>
<evidence type="ECO:0000256" key="5">
    <source>
        <dbReference type="ARBA" id="ARBA00022840"/>
    </source>
</evidence>
<evidence type="ECO:0000313" key="10">
    <source>
        <dbReference type="Proteomes" id="UP001344888"/>
    </source>
</evidence>
<keyword evidence="1" id="KW-0597">Phosphoprotein</keyword>
<evidence type="ECO:0000259" key="8">
    <source>
        <dbReference type="PROSITE" id="PS50109"/>
    </source>
</evidence>
<organism evidence="9 10">
    <name type="scientific">Metasolibacillus meyeri</name>
    <dbReference type="NCBI Taxonomy" id="1071052"/>
    <lineage>
        <taxon>Bacteria</taxon>
        <taxon>Bacillati</taxon>
        <taxon>Bacillota</taxon>
        <taxon>Bacilli</taxon>
        <taxon>Bacillales</taxon>
        <taxon>Caryophanaceae</taxon>
        <taxon>Metasolibacillus</taxon>
    </lineage>
</organism>
<proteinExistence type="predicted"/>
<dbReference type="InterPro" id="IPR029151">
    <property type="entry name" value="Sensor-like_sf"/>
</dbReference>
<dbReference type="Proteomes" id="UP001344888">
    <property type="component" value="Unassembled WGS sequence"/>
</dbReference>
<dbReference type="SUPFAM" id="SSF55874">
    <property type="entry name" value="ATPase domain of HSP90 chaperone/DNA topoisomerase II/histidine kinase"/>
    <property type="match status" value="1"/>
</dbReference>
<sequence>MKNRNIKIIMAISIILLLFFTTANVASSYMKVKKTVEESIINQSLTIGKSIANSIDMSIYKRFLRNPEKNNDYWTIRNYLSDAKNKTGALYIYTIKIDNPNVARAMVVGQPAMEGQDNDFPIGEICLIPQKFVREAYYHNTSFVTDIVEDSKYGTYLTVGVPITDEDDIVVGYLGIDLSTSSLDNIKKDVIKNNLLLFIFNGVLIIITITSFFLIQRWYQKELAKEVDDTEDTYQTEIKALITSVSSLRHDFTNHIQVLHGFLQLGETEQAKQYAEALSKEVQTLESIKLDVDHPGLTILLQTKKLAAQNNQIDMSFTVSQSTFEHMKTIDLIKILSNLIDNAIDATTILPEEKRKITVNCTVDVKKYVFQIINTGPALSPNVPVFEQGYSTKQEEKGKVHGQGLFIVKSIVEKYGGQIALYSINELETVAYVEIPFKF</sequence>
<dbReference type="InterPro" id="IPR005467">
    <property type="entry name" value="His_kinase_dom"/>
</dbReference>
<evidence type="ECO:0000313" key="9">
    <source>
        <dbReference type="EMBL" id="MEC1178058.1"/>
    </source>
</evidence>
<dbReference type="InterPro" id="IPR003594">
    <property type="entry name" value="HATPase_dom"/>
</dbReference>
<dbReference type="PANTHER" id="PTHR40448">
    <property type="entry name" value="TWO-COMPONENT SENSOR HISTIDINE KINASE"/>
    <property type="match status" value="1"/>
</dbReference>
<keyword evidence="4" id="KW-0418">Kinase</keyword>